<dbReference type="PROSITE" id="PS51257">
    <property type="entry name" value="PROKAR_LIPOPROTEIN"/>
    <property type="match status" value="1"/>
</dbReference>
<dbReference type="InterPro" id="IPR051200">
    <property type="entry name" value="Host-pathogen_enzymatic-act"/>
</dbReference>
<protein>
    <recommendedName>
        <fullName evidence="4">Cell surface protein</fullName>
    </recommendedName>
</protein>
<dbReference type="EMBL" id="QCYK01000001">
    <property type="protein sequence ID" value="PUZ28107.1"/>
    <property type="molecule type" value="Genomic_DNA"/>
</dbReference>
<dbReference type="PANTHER" id="PTHR47197">
    <property type="entry name" value="PROTEIN NIRF"/>
    <property type="match status" value="1"/>
</dbReference>
<comment type="caution">
    <text evidence="2">The sequence shown here is derived from an EMBL/GenBank/DDBJ whole genome shotgun (WGS) entry which is preliminary data.</text>
</comment>
<dbReference type="Gene3D" id="2.130.10.10">
    <property type="entry name" value="YVTN repeat-like/Quinoprotein amine dehydrogenase"/>
    <property type="match status" value="1"/>
</dbReference>
<dbReference type="InterPro" id="IPR031815">
    <property type="entry name" value="DUF5074"/>
</dbReference>
<dbReference type="AlphaFoldDB" id="A0A2T7BKA9"/>
<accession>A0A2T7BKA9</accession>
<keyword evidence="1" id="KW-0732">Signal</keyword>
<feature type="chain" id="PRO_5015469164" description="Cell surface protein" evidence="1">
    <location>
        <begin position="23"/>
        <end position="356"/>
    </location>
</feature>
<feature type="signal peptide" evidence="1">
    <location>
        <begin position="1"/>
        <end position="22"/>
    </location>
</feature>
<dbReference type="RefSeq" id="WP_108684748.1">
    <property type="nucleotide sequence ID" value="NZ_QCYK01000001.1"/>
</dbReference>
<keyword evidence="3" id="KW-1185">Reference proteome</keyword>
<proteinExistence type="predicted"/>
<evidence type="ECO:0000313" key="2">
    <source>
        <dbReference type="EMBL" id="PUZ28107.1"/>
    </source>
</evidence>
<name>A0A2T7BKA9_9BACT</name>
<dbReference type="InterPro" id="IPR015943">
    <property type="entry name" value="WD40/YVTN_repeat-like_dom_sf"/>
</dbReference>
<dbReference type="OrthoDB" id="792648at2"/>
<dbReference type="Proteomes" id="UP000244450">
    <property type="component" value="Unassembled WGS sequence"/>
</dbReference>
<reference evidence="2 3" key="1">
    <citation type="submission" date="2018-04" db="EMBL/GenBank/DDBJ databases">
        <title>Chitinophaga fuyangensis sp. nov., isolated from soil in a chemical factory.</title>
        <authorList>
            <person name="Chen K."/>
        </authorList>
    </citation>
    <scope>NUCLEOTIDE SEQUENCE [LARGE SCALE GENOMIC DNA]</scope>
    <source>
        <strain evidence="2 3">LY-1</strain>
    </source>
</reference>
<evidence type="ECO:0000313" key="3">
    <source>
        <dbReference type="Proteomes" id="UP000244450"/>
    </source>
</evidence>
<evidence type="ECO:0000256" key="1">
    <source>
        <dbReference type="SAM" id="SignalP"/>
    </source>
</evidence>
<dbReference type="Pfam" id="PF16819">
    <property type="entry name" value="DUF5074"/>
    <property type="match status" value="1"/>
</dbReference>
<gene>
    <name evidence="2" type="ORF">DCC81_01080</name>
</gene>
<evidence type="ECO:0008006" key="4">
    <source>
        <dbReference type="Google" id="ProtNLM"/>
    </source>
</evidence>
<organism evidence="2 3">
    <name type="scientific">Chitinophaga parva</name>
    <dbReference type="NCBI Taxonomy" id="2169414"/>
    <lineage>
        <taxon>Bacteria</taxon>
        <taxon>Pseudomonadati</taxon>
        <taxon>Bacteroidota</taxon>
        <taxon>Chitinophagia</taxon>
        <taxon>Chitinophagales</taxon>
        <taxon>Chitinophagaceae</taxon>
        <taxon>Chitinophaga</taxon>
    </lineage>
</organism>
<dbReference type="PANTHER" id="PTHR47197:SF3">
    <property type="entry name" value="DIHYDRO-HEME D1 DEHYDROGENASE"/>
    <property type="match status" value="1"/>
</dbReference>
<sequence length="356" mass="38503">MNKRLYLAIAATLVLFACSKKNDVTPTPPKADSATGVYVLTEGAFNGNNAGLSFYDIKTKQLSLHLFASVNQRALGDVANDIAIYGSKMYIVVNNSNNVEIMDAHTVKSLATIHVDNLQPRHIAFANGKAYVTSYAGKLLVIDTATNQVANTATIRPGAEGIVIVNNKVYIGVPGVWPSSNQTILSVLDLNTLAEQKTLTVGPNPNQLATDQYDHLLVLCAGDYDKVPPSLATISLLDDKVLQNDTTVKADNIAIYRNRAYLYKSTYKDDSKQPVMVYNLATGKLQDGNFITDGTTVGYYYGISADAVTGDVYVTDALSYGSSKAKVTCFDSNGKTRFTIALNDYASFASKVIFLR</sequence>
<dbReference type="SUPFAM" id="SSF75011">
    <property type="entry name" value="3-carboxy-cis,cis-mucoante lactonizing enzyme"/>
    <property type="match status" value="1"/>
</dbReference>